<gene>
    <name evidence="3" type="ORF">EB796_010302</name>
</gene>
<accession>A0A7J7JZI7</accession>
<feature type="coiled-coil region" evidence="1">
    <location>
        <begin position="1464"/>
        <end position="1519"/>
    </location>
</feature>
<feature type="region of interest" description="Disordered" evidence="2">
    <location>
        <begin position="1538"/>
        <end position="1569"/>
    </location>
</feature>
<sequence>MQQRLQDLRERGSTDNSCYEAEVKRLEEENASLQQKLTQLPELELRVNSLSEICETDTVLIKDLKKEKEDLVCQLQKVEAGLIQYQEAHSEYSSQVEKLNFQVEEQKSLLQSKDCEIAALQQLTSSLDSGPDTPNVSRSGENLGDILLMEAETVKEGLLCEIKQLKEKEILQTEKLDNFEKEISTLKLILQDISWSKINHDELHVELERLSVLKGDVAQMLSKLVEEKSEFIFSSENTVAKLQSELSVLAEANLSFKKTVEENLLQLQTECDGKSKALDELAFDKQKTENELLSVHSKLDSLSKVKQGLEEKLLSVQKELENVESIKADVDGRLTALLQEKEDSEIANNEEKCQLKVAVEHAQTAKEKLELESRELQLKVASLESELSHQTQENSTICEKLESLMSDNGLLNDKIMNMERDHAEHTESSDRKYDQLMVLKTSFEQQLSEVSLEASNFRKAAEENLIQLQADCDGKSKALDELALDKQQTENELLSVQSKLDSLSKVKQELEEKLLSVQKELDNVESIKADVDGRLTALLQEKEESEIANNEEKRQLKVAVEHAQTAKEKLELESRELQLKVASLESELSHQTQENSTICEKLESLMSDNGLLNDKIMNMERDHAEHTESSDRKYDQLMVLKTSLEQQLSEVSLEASNFRKAAEENLIQLQADCDGKSKALDELALDKQQTENELLSVQSKLDSLSKVKQELEEKLLSVQKELDNVESIKADMDGRLTALLQEKEDSEIANNEEKCQLKVAVEHAQTAKEKFELESRELQLKVASLESELSHQTQENSTVCQKLESLMSDNTLLNNKIMNMERDHAEHTESSDRKYDQLMVLKTSLEQQLSEVSLEASNFRKAAEENLIQLQADCDGKSKALDELALDKQQTENELLSVQSKLDSLSKVKQELEEKLLSVQKELDNVESIKADVDGRLTALLQEKEESEIANNEEKRQLKVAAEDAQTAKEKLELESKELQLKVASLESELSHQTQENSTVCEKLESLMSDNTLLNNKIMNMERDHAEHTESSDRKYDQLMVLKTSLEQQLSEVSLEASNFRKAAEENLIRLQADCDGKSKALDELALDKQQTENELLSVQSKFDSLSQKELDNVESIKADVDGRLTALLKEKEDSEIANNEERCQLKVVVEHAQTAKEKLELESRELQLKVASLESELSHQTQENSTICEKLDSLMSDNTLLNDKIMNMERDHAEHTESSDRKYDQLMVLKTSLEQQLSEVNVKASNFKNETSASILKLQTECDDKSKAVEEFARNEKILKCELTKLRGEITSLSEVKQDLDELKTNNGLLEQQFIALQISKNETEDKLKGELSDLKIKLEQFEERNATLLKDNQQLTGELIKRQEDYDILAKEKDAACKNSQEVLIVGQEKQSEELKLMQADIKIEQEKAEAYKSQLLAMEEQHKLVIQSAEENNVKSECVLKERIGKLESDLVAFAETSSILERYKIGYKEKKQIIEELKHQLKVAKAEQVKFQMDAEQSQKKYLSLQAEMKGLSKMEQSMRASIATVDDTKIKLSDLESTGRSSREADTLQQSRRKSLHQTGKQPMALKTYGDDEADVLIDATLQPSEGSSIFAESAVLTSETRERVDDPNERISEFQKRNSKYLPHLRSAYPIESQVYTPSKPKPDVIRDGGKRRQSMAVASTSSAVIEGGTTSTLNEETAETFSLKRSNPMSQTKAVSSSPPKKCMTEVADERVNKGVEPSNPVPQKPAEAFAIPNTPKASRRKSFKAKFKSITGKK</sequence>
<reference evidence="3" key="1">
    <citation type="submission" date="2020-06" db="EMBL/GenBank/DDBJ databases">
        <title>Draft genome of Bugula neritina, a colonial animal packing powerful symbionts and potential medicines.</title>
        <authorList>
            <person name="Rayko M."/>
        </authorList>
    </citation>
    <scope>NUCLEOTIDE SEQUENCE [LARGE SCALE GENOMIC DNA]</scope>
    <source>
        <strain evidence="3">Kwan_BN1</strain>
    </source>
</reference>
<feature type="region of interest" description="Disordered" evidence="2">
    <location>
        <begin position="1643"/>
        <end position="1762"/>
    </location>
</feature>
<evidence type="ECO:0000256" key="1">
    <source>
        <dbReference type="SAM" id="Coils"/>
    </source>
</evidence>
<comment type="caution">
    <text evidence="3">The sequence shown here is derived from an EMBL/GenBank/DDBJ whole genome shotgun (WGS) entry which is preliminary data.</text>
</comment>
<feature type="compositionally biased region" description="Polar residues" evidence="2">
    <location>
        <begin position="1663"/>
        <end position="1706"/>
    </location>
</feature>
<feature type="coiled-coil region" evidence="1">
    <location>
        <begin position="148"/>
        <end position="182"/>
    </location>
</feature>
<organism evidence="3 4">
    <name type="scientific">Bugula neritina</name>
    <name type="common">Brown bryozoan</name>
    <name type="synonym">Sertularia neritina</name>
    <dbReference type="NCBI Taxonomy" id="10212"/>
    <lineage>
        <taxon>Eukaryota</taxon>
        <taxon>Metazoa</taxon>
        <taxon>Spiralia</taxon>
        <taxon>Lophotrochozoa</taxon>
        <taxon>Bryozoa</taxon>
        <taxon>Gymnolaemata</taxon>
        <taxon>Cheilostomatida</taxon>
        <taxon>Flustrina</taxon>
        <taxon>Buguloidea</taxon>
        <taxon>Bugulidae</taxon>
        <taxon>Bugula</taxon>
    </lineage>
</organism>
<feature type="compositionally biased region" description="Basic and acidic residues" evidence="2">
    <location>
        <begin position="1647"/>
        <end position="1657"/>
    </location>
</feature>
<feature type="coiled-coil region" evidence="1">
    <location>
        <begin position="874"/>
        <end position="1024"/>
    </location>
</feature>
<feature type="coiled-coil region" evidence="1">
    <location>
        <begin position="1390"/>
        <end position="1424"/>
    </location>
</feature>
<feature type="coiled-coil region" evidence="1">
    <location>
        <begin position="673"/>
        <end position="728"/>
    </location>
</feature>
<feature type="coiled-coil region" evidence="1">
    <location>
        <begin position="299"/>
        <end position="326"/>
    </location>
</feature>
<feature type="compositionally biased region" description="Basic residues" evidence="2">
    <location>
        <begin position="1745"/>
        <end position="1762"/>
    </location>
</feature>
<feature type="coiled-coil region" evidence="1">
    <location>
        <begin position="761"/>
        <end position="823"/>
    </location>
</feature>
<feature type="coiled-coil region" evidence="1">
    <location>
        <begin position="1075"/>
        <end position="1109"/>
    </location>
</feature>
<evidence type="ECO:0000256" key="2">
    <source>
        <dbReference type="SAM" id="MobiDB-lite"/>
    </source>
</evidence>
<evidence type="ECO:0000313" key="3">
    <source>
        <dbReference type="EMBL" id="KAF6031387.1"/>
    </source>
</evidence>
<evidence type="ECO:0000313" key="4">
    <source>
        <dbReference type="Proteomes" id="UP000593567"/>
    </source>
</evidence>
<dbReference type="EMBL" id="VXIV02001607">
    <property type="protein sequence ID" value="KAF6031387.1"/>
    <property type="molecule type" value="Genomic_DNA"/>
</dbReference>
<proteinExistence type="predicted"/>
<feature type="coiled-coil region" evidence="1">
    <location>
        <begin position="1294"/>
        <end position="1360"/>
    </location>
</feature>
<keyword evidence="4" id="KW-1185">Reference proteome</keyword>
<name>A0A7J7JZI7_BUGNE</name>
<protein>
    <submittedName>
        <fullName evidence="3">Uncharacterized protein</fullName>
    </submittedName>
</protein>
<feature type="coiled-coil region" evidence="1">
    <location>
        <begin position="472"/>
        <end position="622"/>
    </location>
</feature>
<feature type="coiled-coil region" evidence="1">
    <location>
        <begin position="9"/>
        <end position="81"/>
    </location>
</feature>
<keyword evidence="1" id="KW-0175">Coiled coil</keyword>
<feature type="coiled-coil region" evidence="1">
    <location>
        <begin position="359"/>
        <end position="421"/>
    </location>
</feature>
<feature type="coiled-coil region" evidence="1">
    <location>
        <begin position="1150"/>
        <end position="1251"/>
    </location>
</feature>
<dbReference type="OrthoDB" id="2436455at2759"/>
<dbReference type="Proteomes" id="UP000593567">
    <property type="component" value="Unassembled WGS sequence"/>
</dbReference>